<evidence type="ECO:0000259" key="1">
    <source>
        <dbReference type="Pfam" id="PF08279"/>
    </source>
</evidence>
<dbReference type="InterPro" id="IPR026881">
    <property type="entry name" value="WYL_dom"/>
</dbReference>
<dbReference type="Pfam" id="PF08279">
    <property type="entry name" value="HTH_11"/>
    <property type="match status" value="1"/>
</dbReference>
<organism evidence="3 4">
    <name type="scientific">Sporosarcina limicola</name>
    <dbReference type="NCBI Taxonomy" id="34101"/>
    <lineage>
        <taxon>Bacteria</taxon>
        <taxon>Bacillati</taxon>
        <taxon>Bacillota</taxon>
        <taxon>Bacilli</taxon>
        <taxon>Bacillales</taxon>
        <taxon>Caryophanaceae</taxon>
        <taxon>Sporosarcina</taxon>
    </lineage>
</organism>
<keyword evidence="4" id="KW-1185">Reference proteome</keyword>
<dbReference type="Pfam" id="PF13280">
    <property type="entry name" value="WYL"/>
    <property type="match status" value="1"/>
</dbReference>
<sequence length="323" mass="37379">MAKFDNLLAILWLLKARKRITAKQISDDLEIHIRTVYRYIDALCASGVPIVAESGHNGGYTLNKQFNEAHLFFSTKEQNALIHASKFAQKAGYPYSEDLQDAVDKLKRYTNEEQLNEINKHSSGLDVLNTPPDPKLNPILKEAESCIAEGYTLNIEYQTGYSTSKSIRNIDPFGLVYWIGKWYIVAFCHDRQEIRTFRADRIRQFYRTSEIFTRPTGFSARRFLLERLLPEQDNLLSIHIKGTPQVICDLCGHWLLGHTIAERSMEYVHLKINESAVLTYVPYFILQYGKSIHIIEPTLLKERLVEVTNELSAFYQQTLHEFQ</sequence>
<dbReference type="PANTHER" id="PTHR34580:SF3">
    <property type="entry name" value="PROTEIN PAFB"/>
    <property type="match status" value="1"/>
</dbReference>
<protein>
    <submittedName>
        <fullName evidence="3">DNA-binding transcriptional regulator YafY</fullName>
    </submittedName>
</protein>
<dbReference type="InterPro" id="IPR036390">
    <property type="entry name" value="WH_DNA-bd_sf"/>
</dbReference>
<keyword evidence="3" id="KW-0238">DNA-binding</keyword>
<evidence type="ECO:0000313" key="4">
    <source>
        <dbReference type="Proteomes" id="UP000658225"/>
    </source>
</evidence>
<dbReference type="AlphaFoldDB" id="A0A927MHE4"/>
<name>A0A927MHE4_9BACL</name>
<dbReference type="RefSeq" id="WP_192597630.1">
    <property type="nucleotide sequence ID" value="NZ_JADBEL010000003.1"/>
</dbReference>
<proteinExistence type="predicted"/>
<dbReference type="EMBL" id="JADBEL010000003">
    <property type="protein sequence ID" value="MBE1553821.1"/>
    <property type="molecule type" value="Genomic_DNA"/>
</dbReference>
<feature type="domain" description="WYL" evidence="2">
    <location>
        <begin position="139"/>
        <end position="204"/>
    </location>
</feature>
<dbReference type="Gene3D" id="1.10.10.10">
    <property type="entry name" value="Winged helix-like DNA-binding domain superfamily/Winged helix DNA-binding domain"/>
    <property type="match status" value="1"/>
</dbReference>
<accession>A0A927MHE4</accession>
<dbReference type="InterPro" id="IPR036388">
    <property type="entry name" value="WH-like_DNA-bd_sf"/>
</dbReference>
<dbReference type="SUPFAM" id="SSF46785">
    <property type="entry name" value="Winged helix' DNA-binding domain"/>
    <property type="match status" value="1"/>
</dbReference>
<comment type="caution">
    <text evidence="3">The sequence shown here is derived from an EMBL/GenBank/DDBJ whole genome shotgun (WGS) entry which is preliminary data.</text>
</comment>
<evidence type="ECO:0000313" key="3">
    <source>
        <dbReference type="EMBL" id="MBE1553821.1"/>
    </source>
</evidence>
<dbReference type="Proteomes" id="UP000658225">
    <property type="component" value="Unassembled WGS sequence"/>
</dbReference>
<dbReference type="GO" id="GO:0003677">
    <property type="term" value="F:DNA binding"/>
    <property type="evidence" value="ECO:0007669"/>
    <property type="project" value="UniProtKB-KW"/>
</dbReference>
<dbReference type="PROSITE" id="PS52050">
    <property type="entry name" value="WYL"/>
    <property type="match status" value="1"/>
</dbReference>
<evidence type="ECO:0000259" key="2">
    <source>
        <dbReference type="Pfam" id="PF13280"/>
    </source>
</evidence>
<reference evidence="3" key="1">
    <citation type="submission" date="2020-10" db="EMBL/GenBank/DDBJ databases">
        <title>Genomic Encyclopedia of Type Strains, Phase IV (KMG-IV): sequencing the most valuable type-strain genomes for metagenomic binning, comparative biology and taxonomic classification.</title>
        <authorList>
            <person name="Goeker M."/>
        </authorList>
    </citation>
    <scope>NUCLEOTIDE SEQUENCE</scope>
    <source>
        <strain evidence="3">DSM 13886</strain>
    </source>
</reference>
<feature type="domain" description="Helix-turn-helix type 11" evidence="1">
    <location>
        <begin position="7"/>
        <end position="60"/>
    </location>
</feature>
<dbReference type="PANTHER" id="PTHR34580">
    <property type="match status" value="1"/>
</dbReference>
<dbReference type="InterPro" id="IPR013196">
    <property type="entry name" value="HTH_11"/>
</dbReference>
<gene>
    <name evidence="3" type="ORF">H4683_000895</name>
</gene>
<dbReference type="InterPro" id="IPR051534">
    <property type="entry name" value="CBASS_pafABC_assoc_protein"/>
</dbReference>